<feature type="compositionally biased region" description="Polar residues" evidence="1">
    <location>
        <begin position="61"/>
        <end position="72"/>
    </location>
</feature>
<dbReference type="EMBL" id="MDET01000007">
    <property type="protein sequence ID" value="OQM76489.1"/>
    <property type="molecule type" value="Genomic_DNA"/>
</dbReference>
<comment type="caution">
    <text evidence="3">The sequence shown here is derived from an EMBL/GenBank/DDBJ whole genome shotgun (WGS) entry which is preliminary data.</text>
</comment>
<evidence type="ECO:0000313" key="4">
    <source>
        <dbReference type="Proteomes" id="UP000191905"/>
    </source>
</evidence>
<keyword evidence="4" id="KW-1185">Reference proteome</keyword>
<evidence type="ECO:0008006" key="5">
    <source>
        <dbReference type="Google" id="ProtNLM"/>
    </source>
</evidence>
<organism evidence="3 4">
    <name type="scientific">Manganibacter manganicus</name>
    <dbReference type="NCBI Taxonomy" id="1873176"/>
    <lineage>
        <taxon>Bacteria</taxon>
        <taxon>Pseudomonadati</taxon>
        <taxon>Pseudomonadota</taxon>
        <taxon>Alphaproteobacteria</taxon>
        <taxon>Hyphomicrobiales</taxon>
        <taxon>Phyllobacteriaceae</taxon>
        <taxon>Manganibacter</taxon>
    </lineage>
</organism>
<keyword evidence="2" id="KW-0812">Transmembrane</keyword>
<proteinExistence type="predicted"/>
<sequence length="82" mass="9219">MQNQDHPFLRPLWRRIALVAICLGWAGLEFFGGSPTWAMIALAFAGYGAWQYLYLYKPSQEGPSQEGPSQEGETPADTRTRD</sequence>
<feature type="region of interest" description="Disordered" evidence="1">
    <location>
        <begin position="60"/>
        <end position="82"/>
    </location>
</feature>
<dbReference type="STRING" id="1873176.BFN67_13985"/>
<evidence type="ECO:0000256" key="1">
    <source>
        <dbReference type="SAM" id="MobiDB-lite"/>
    </source>
</evidence>
<dbReference type="RefSeq" id="WP_080918751.1">
    <property type="nucleotide sequence ID" value="NZ_MDET01000007.1"/>
</dbReference>
<feature type="transmembrane region" description="Helical" evidence="2">
    <location>
        <begin position="12"/>
        <end position="31"/>
    </location>
</feature>
<keyword evidence="2" id="KW-1133">Transmembrane helix</keyword>
<reference evidence="3 4" key="1">
    <citation type="journal article" date="2016" name="Int. J. Syst. Evol. Microbiol.">
        <title>Pseudaminobacter manganicus sp. nov., isolated from sludge of a manganese mine.</title>
        <authorList>
            <person name="Li J."/>
            <person name="Huang J."/>
            <person name="Liao S."/>
            <person name="Wang G."/>
        </authorList>
    </citation>
    <scope>NUCLEOTIDE SEQUENCE [LARGE SCALE GENOMIC DNA]</scope>
    <source>
        <strain evidence="3 4">JH-7</strain>
    </source>
</reference>
<evidence type="ECO:0000256" key="2">
    <source>
        <dbReference type="SAM" id="Phobius"/>
    </source>
</evidence>
<accession>A0A1V8RU02</accession>
<protein>
    <recommendedName>
        <fullName evidence="5">DUF3329 domain-containing protein</fullName>
    </recommendedName>
</protein>
<feature type="transmembrane region" description="Helical" evidence="2">
    <location>
        <begin position="37"/>
        <end position="55"/>
    </location>
</feature>
<keyword evidence="2" id="KW-0472">Membrane</keyword>
<name>A0A1V8RU02_9HYPH</name>
<evidence type="ECO:0000313" key="3">
    <source>
        <dbReference type="EMBL" id="OQM76489.1"/>
    </source>
</evidence>
<dbReference type="AlphaFoldDB" id="A0A1V8RU02"/>
<dbReference type="Proteomes" id="UP000191905">
    <property type="component" value="Unassembled WGS sequence"/>
</dbReference>
<gene>
    <name evidence="3" type="ORF">BFN67_13985</name>
</gene>